<feature type="region of interest" description="Disordered" evidence="1">
    <location>
        <begin position="81"/>
        <end position="132"/>
    </location>
</feature>
<evidence type="ECO:0000313" key="4">
    <source>
        <dbReference type="EMBL" id="KAF6742700.1"/>
    </source>
</evidence>
<reference evidence="4 5" key="1">
    <citation type="submission" date="2020-07" db="EMBL/GenBank/DDBJ databases">
        <title>Comparative genomics of pyrophilous fungi reveals a link between fire events and developmental genes.</title>
        <authorList>
            <consortium name="DOE Joint Genome Institute"/>
            <person name="Steindorff A.S."/>
            <person name="Carver A."/>
            <person name="Calhoun S."/>
            <person name="Stillman K."/>
            <person name="Liu H."/>
            <person name="Lipzen A."/>
            <person name="Pangilinan J."/>
            <person name="Labutti K."/>
            <person name="Bruns T.D."/>
            <person name="Grigoriev I.V."/>
        </authorList>
    </citation>
    <scope>NUCLEOTIDE SEQUENCE [LARGE SCALE GENOMIC DNA]</scope>
    <source>
        <strain evidence="4 5">CBS 144469</strain>
    </source>
</reference>
<proteinExistence type="predicted"/>
<feature type="compositionally biased region" description="Polar residues" evidence="1">
    <location>
        <begin position="107"/>
        <end position="118"/>
    </location>
</feature>
<gene>
    <name evidence="4" type="ORF">DFP72DRAFT_860247</name>
    <name evidence="2" type="ORF">DFP72DRAFT_860956</name>
    <name evidence="3" type="ORF">DFP72DRAFT_860959</name>
</gene>
<comment type="caution">
    <text evidence="4">The sequence shown here is derived from an EMBL/GenBank/DDBJ whole genome shotgun (WGS) entry which is preliminary data.</text>
</comment>
<dbReference type="Proteomes" id="UP000521943">
    <property type="component" value="Unassembled WGS sequence"/>
</dbReference>
<evidence type="ECO:0000313" key="5">
    <source>
        <dbReference type="Proteomes" id="UP000521943"/>
    </source>
</evidence>
<dbReference type="EMBL" id="JACGCI010000198">
    <property type="protein sequence ID" value="KAF6742148.1"/>
    <property type="molecule type" value="Genomic_DNA"/>
</dbReference>
<evidence type="ECO:0000313" key="3">
    <source>
        <dbReference type="EMBL" id="KAF6742151.1"/>
    </source>
</evidence>
<protein>
    <submittedName>
        <fullName evidence="4">Uncharacterized protein</fullName>
    </submittedName>
</protein>
<feature type="compositionally biased region" description="Polar residues" evidence="1">
    <location>
        <begin position="84"/>
        <end position="93"/>
    </location>
</feature>
<accession>A0A8H6LU23</accession>
<dbReference type="EMBL" id="JACGCI010000198">
    <property type="protein sequence ID" value="KAF6742151.1"/>
    <property type="molecule type" value="Genomic_DNA"/>
</dbReference>
<evidence type="ECO:0000256" key="1">
    <source>
        <dbReference type="SAM" id="MobiDB-lite"/>
    </source>
</evidence>
<keyword evidence="5" id="KW-1185">Reference proteome</keyword>
<dbReference type="AlphaFoldDB" id="A0A8H6LU23"/>
<sequence length="214" mass="23163">MSRPRAAAHAAALSRASALHLSTSPYRNQKELTAYVSDTDVHVSDIVRAAGNGHSALVNRREHFNRQPPIAASAFEKTRFKDSSVPSDATISDSSRDTSACALHVRNPTTAVTETPSQRHPKRRPPTKDRRTLPSLDANVAETCWQVLELESADVAKMREISASGYGLPSAKKVLGRDGAGGEPWWWYDARNGILPNALAPAITALGKRQNFGG</sequence>
<name>A0A8H6LU23_9AGAR</name>
<dbReference type="EMBL" id="JACGCI010000176">
    <property type="protein sequence ID" value="KAF6742700.1"/>
    <property type="molecule type" value="Genomic_DNA"/>
</dbReference>
<evidence type="ECO:0000313" key="2">
    <source>
        <dbReference type="EMBL" id="KAF6742148.1"/>
    </source>
</evidence>
<organism evidence="4 5">
    <name type="scientific">Ephemerocybe angulata</name>
    <dbReference type="NCBI Taxonomy" id="980116"/>
    <lineage>
        <taxon>Eukaryota</taxon>
        <taxon>Fungi</taxon>
        <taxon>Dikarya</taxon>
        <taxon>Basidiomycota</taxon>
        <taxon>Agaricomycotina</taxon>
        <taxon>Agaricomycetes</taxon>
        <taxon>Agaricomycetidae</taxon>
        <taxon>Agaricales</taxon>
        <taxon>Agaricineae</taxon>
        <taxon>Psathyrellaceae</taxon>
        <taxon>Ephemerocybe</taxon>
    </lineage>
</organism>